<accession>A0A4Z1JW72</accession>
<keyword evidence="2" id="KW-1185">Reference proteome</keyword>
<reference evidence="1 2" key="1">
    <citation type="submission" date="2017-12" db="EMBL/GenBank/DDBJ databases">
        <title>Comparative genomics of Botrytis spp.</title>
        <authorList>
            <person name="Valero-Jimenez C.A."/>
            <person name="Tapia P."/>
            <person name="Veloso J."/>
            <person name="Silva-Moreno E."/>
            <person name="Staats M."/>
            <person name="Valdes J.H."/>
            <person name="Van Kan J.A.L."/>
        </authorList>
    </citation>
    <scope>NUCLEOTIDE SEQUENCE [LARGE SCALE GENOMIC DNA]</scope>
    <source>
        <strain evidence="1 2">Be9601</strain>
    </source>
</reference>
<proteinExistence type="predicted"/>
<dbReference type="AlphaFoldDB" id="A0A4Z1JW72"/>
<gene>
    <name evidence="1" type="ORF">BELL_0108g00110</name>
</gene>
<dbReference type="Proteomes" id="UP000297229">
    <property type="component" value="Unassembled WGS sequence"/>
</dbReference>
<sequence>MPPMALWCHAKSAIQESANQYYRAVLSYRNWHQHDGHFPTKFFRERFKEAGSETVAINFRTLVTSANIAL</sequence>
<name>A0A4Z1JW72_9HELO</name>
<evidence type="ECO:0000313" key="2">
    <source>
        <dbReference type="Proteomes" id="UP000297229"/>
    </source>
</evidence>
<dbReference type="EMBL" id="PQXM01000107">
    <property type="protein sequence ID" value="TGO77434.1"/>
    <property type="molecule type" value="Genomic_DNA"/>
</dbReference>
<comment type="caution">
    <text evidence="1">The sequence shown here is derived from an EMBL/GenBank/DDBJ whole genome shotgun (WGS) entry which is preliminary data.</text>
</comment>
<organism evidence="1 2">
    <name type="scientific">Botrytis elliptica</name>
    <dbReference type="NCBI Taxonomy" id="278938"/>
    <lineage>
        <taxon>Eukaryota</taxon>
        <taxon>Fungi</taxon>
        <taxon>Dikarya</taxon>
        <taxon>Ascomycota</taxon>
        <taxon>Pezizomycotina</taxon>
        <taxon>Leotiomycetes</taxon>
        <taxon>Helotiales</taxon>
        <taxon>Sclerotiniaceae</taxon>
        <taxon>Botrytis</taxon>
    </lineage>
</organism>
<evidence type="ECO:0000313" key="1">
    <source>
        <dbReference type="EMBL" id="TGO77434.1"/>
    </source>
</evidence>
<protein>
    <submittedName>
        <fullName evidence="1">Uncharacterized protein</fullName>
    </submittedName>
</protein>